<feature type="non-terminal residue" evidence="2">
    <location>
        <position position="273"/>
    </location>
</feature>
<dbReference type="AlphaFoldDB" id="X0THI3"/>
<feature type="region of interest" description="Disordered" evidence="1">
    <location>
        <begin position="253"/>
        <end position="273"/>
    </location>
</feature>
<protein>
    <submittedName>
        <fullName evidence="2">Uncharacterized protein</fullName>
    </submittedName>
</protein>
<name>X0THI3_9ZZZZ</name>
<accession>X0THI3</accession>
<evidence type="ECO:0000313" key="2">
    <source>
        <dbReference type="EMBL" id="GAF92983.1"/>
    </source>
</evidence>
<evidence type="ECO:0000256" key="1">
    <source>
        <dbReference type="SAM" id="MobiDB-lite"/>
    </source>
</evidence>
<organism evidence="2">
    <name type="scientific">marine sediment metagenome</name>
    <dbReference type="NCBI Taxonomy" id="412755"/>
    <lineage>
        <taxon>unclassified sequences</taxon>
        <taxon>metagenomes</taxon>
        <taxon>ecological metagenomes</taxon>
    </lineage>
</organism>
<comment type="caution">
    <text evidence="2">The sequence shown here is derived from an EMBL/GenBank/DDBJ whole genome shotgun (WGS) entry which is preliminary data.</text>
</comment>
<proteinExistence type="predicted"/>
<dbReference type="EMBL" id="BARS01016989">
    <property type="protein sequence ID" value="GAF92983.1"/>
    <property type="molecule type" value="Genomic_DNA"/>
</dbReference>
<reference evidence="2" key="1">
    <citation type="journal article" date="2014" name="Front. Microbiol.">
        <title>High frequency of phylogenetically diverse reductive dehalogenase-homologous genes in deep subseafloor sedimentary metagenomes.</title>
        <authorList>
            <person name="Kawai M."/>
            <person name="Futagami T."/>
            <person name="Toyoda A."/>
            <person name="Takaki Y."/>
            <person name="Nishi S."/>
            <person name="Hori S."/>
            <person name="Arai W."/>
            <person name="Tsubouchi T."/>
            <person name="Morono Y."/>
            <person name="Uchiyama I."/>
            <person name="Ito T."/>
            <person name="Fujiyama A."/>
            <person name="Inagaki F."/>
            <person name="Takami H."/>
        </authorList>
    </citation>
    <scope>NUCLEOTIDE SEQUENCE</scope>
    <source>
        <strain evidence="2">Expedition CK06-06</strain>
    </source>
</reference>
<sequence length="273" mass="31531">MSKTADGDYVGGTIDNSGLDDAIKNDLTPDQYKLGELNPRLFGTSIDDHKQGTLIYFENIKEGINKSSDYLKKIIALYFRFSLIDDSFNIFLDDEKITLAQLEDLAKETQFVWNINNLNDPYINEYLKNLKEPVKNIVMEGNVEGFIASVTKPRCLKITSTDERAGVDLFVNGRLRERDILKRIPTARIAENYFYGQIHFNDLDDEKERFATGREGIIADDPKYREFLDNLRRKILNILEDWDAWRGKLRQDGDPENENISRKERASQGLYNA</sequence>
<feature type="compositionally biased region" description="Basic and acidic residues" evidence="1">
    <location>
        <begin position="253"/>
        <end position="266"/>
    </location>
</feature>
<gene>
    <name evidence="2" type="ORF">S01H1_27850</name>
</gene>